<evidence type="ECO:0000313" key="12">
    <source>
        <dbReference type="Proteomes" id="UP000708208"/>
    </source>
</evidence>
<comment type="caution">
    <text evidence="11">The sequence shown here is derived from an EMBL/GenBank/DDBJ whole genome shotgun (WGS) entry which is preliminary data.</text>
</comment>
<gene>
    <name evidence="11" type="ORF">AFUS01_LOCUS17213</name>
</gene>
<proteinExistence type="inferred from homology"/>
<evidence type="ECO:0000256" key="8">
    <source>
        <dbReference type="ARBA" id="ARBA00023180"/>
    </source>
</evidence>
<evidence type="ECO:0000256" key="7">
    <source>
        <dbReference type="ARBA" id="ARBA00023170"/>
    </source>
</evidence>
<evidence type="ECO:0000256" key="6">
    <source>
        <dbReference type="ARBA" id="ARBA00023136"/>
    </source>
</evidence>
<evidence type="ECO:0000256" key="2">
    <source>
        <dbReference type="ARBA" id="ARBA00008685"/>
    </source>
</evidence>
<name>A0A8J2P9A7_9HEXA</name>
<evidence type="ECO:0000256" key="1">
    <source>
        <dbReference type="ARBA" id="ARBA00004651"/>
    </source>
</evidence>
<dbReference type="GO" id="GO:0050906">
    <property type="term" value="P:detection of stimulus involved in sensory perception"/>
    <property type="evidence" value="ECO:0007669"/>
    <property type="project" value="UniProtKB-ARBA"/>
</dbReference>
<feature type="domain" description="Ionotropic glutamate receptor C-terminal" evidence="10">
    <location>
        <begin position="279"/>
        <end position="553"/>
    </location>
</feature>
<evidence type="ECO:0000256" key="3">
    <source>
        <dbReference type="ARBA" id="ARBA00022475"/>
    </source>
</evidence>
<feature type="transmembrane region" description="Helical" evidence="9">
    <location>
        <begin position="314"/>
        <end position="332"/>
    </location>
</feature>
<keyword evidence="5 9" id="KW-1133">Transmembrane helix</keyword>
<dbReference type="GO" id="GO:0015276">
    <property type="term" value="F:ligand-gated monoatomic ion channel activity"/>
    <property type="evidence" value="ECO:0007669"/>
    <property type="project" value="InterPro"/>
</dbReference>
<dbReference type="OrthoDB" id="6506757at2759"/>
<protein>
    <recommendedName>
        <fullName evidence="10">Ionotropic glutamate receptor C-terminal domain-containing protein</fullName>
    </recommendedName>
</protein>
<dbReference type="PANTHER" id="PTHR42643:SF42">
    <property type="entry name" value="IONOTROPIC GLUTAMATE RECEPTOR L-GLUTAMATE AND GLYCINE-BINDING DOMAIN-CONTAINING PROTEIN"/>
    <property type="match status" value="1"/>
</dbReference>
<dbReference type="Pfam" id="PF00060">
    <property type="entry name" value="Lig_chan"/>
    <property type="match status" value="1"/>
</dbReference>
<evidence type="ECO:0000256" key="9">
    <source>
        <dbReference type="SAM" id="Phobius"/>
    </source>
</evidence>
<evidence type="ECO:0000256" key="5">
    <source>
        <dbReference type="ARBA" id="ARBA00022989"/>
    </source>
</evidence>
<evidence type="ECO:0000256" key="4">
    <source>
        <dbReference type="ARBA" id="ARBA00022692"/>
    </source>
</evidence>
<keyword evidence="6 9" id="KW-0472">Membrane</keyword>
<sequence>MKNERTPCRAKFIGNLEPDFTKILIQQMSKYITLETQSTGEMIQAQVYNIFGAPFHSSFCVNIVILTTNSIEAFLESVMKESSNRRLEMLHFIFLEDQSFLQRIWHEKPIKRLKFKTGIVTDSNGLILTQRETAIADSQTPSIQSHLPESCRKWNSIRNQPLSIAIFKMLTYVLVNSEDKPVMGMAYNFIQAVSKLYNVSASIDISLNKFGKSKNGSWEGFTGEVVSGRKDIIAGIGGLPPRFEVLDFTSPIFFASIRTFLSRPRIRVKWQAILYPFDSTVWLMILIFFILSVSLFYIHLNLKRSNDTEPPDKIYLAIIIPFSALIQASPGIPHRARFFTVITIFYALIVGQFYCSNLISFLTFPEPEVIPRSFEDLSNRNDYTIYIMSLGGLSTDTFFNETKIKTYVKIRERMIKQKDFLKCAEFAVLSPKTVCIGYPELLVPMIAMNFTLHSAFNPLRTTPPCLSFPVNIVLQKNSKHFESVNSIVGWAIDTGHFTKWWHMTLDYLKTTGSKWLKHRRNGKTFQKLRKLSEEFQHHDTKPFGVKHFVLCFSSVLVGEVLASIIWFCEIIVSYLKDHPLKFLLCGV</sequence>
<dbReference type="InterPro" id="IPR001320">
    <property type="entry name" value="Iontro_rcpt_C"/>
</dbReference>
<organism evidence="11 12">
    <name type="scientific">Allacma fusca</name>
    <dbReference type="NCBI Taxonomy" id="39272"/>
    <lineage>
        <taxon>Eukaryota</taxon>
        <taxon>Metazoa</taxon>
        <taxon>Ecdysozoa</taxon>
        <taxon>Arthropoda</taxon>
        <taxon>Hexapoda</taxon>
        <taxon>Collembola</taxon>
        <taxon>Symphypleona</taxon>
        <taxon>Sminthuridae</taxon>
        <taxon>Allacma</taxon>
    </lineage>
</organism>
<evidence type="ECO:0000259" key="10">
    <source>
        <dbReference type="Pfam" id="PF00060"/>
    </source>
</evidence>
<dbReference type="GO" id="GO:0005886">
    <property type="term" value="C:plasma membrane"/>
    <property type="evidence" value="ECO:0007669"/>
    <property type="project" value="UniProtKB-SubCell"/>
</dbReference>
<keyword evidence="4 9" id="KW-0812">Transmembrane</keyword>
<dbReference type="PANTHER" id="PTHR42643">
    <property type="entry name" value="IONOTROPIC RECEPTOR 20A-RELATED"/>
    <property type="match status" value="1"/>
</dbReference>
<comment type="subcellular location">
    <subcellularLocation>
        <location evidence="1">Cell membrane</location>
        <topology evidence="1">Multi-pass membrane protein</topology>
    </subcellularLocation>
</comment>
<feature type="transmembrane region" description="Helical" evidence="9">
    <location>
        <begin position="338"/>
        <end position="364"/>
    </location>
</feature>
<comment type="similarity">
    <text evidence="2">Belongs to the glutamate-gated ion channel (TC 1.A.10.1) family.</text>
</comment>
<dbReference type="AlphaFoldDB" id="A0A8J2P9A7"/>
<feature type="transmembrane region" description="Helical" evidence="9">
    <location>
        <begin position="548"/>
        <end position="574"/>
    </location>
</feature>
<accession>A0A8J2P9A7</accession>
<reference evidence="11" key="1">
    <citation type="submission" date="2021-06" db="EMBL/GenBank/DDBJ databases">
        <authorList>
            <person name="Hodson N. C."/>
            <person name="Mongue J. A."/>
            <person name="Jaron S. K."/>
        </authorList>
    </citation>
    <scope>NUCLEOTIDE SEQUENCE</scope>
</reference>
<keyword evidence="7" id="KW-0675">Receptor</keyword>
<keyword evidence="12" id="KW-1185">Reference proteome</keyword>
<evidence type="ECO:0000313" key="11">
    <source>
        <dbReference type="EMBL" id="CAG7728436.1"/>
    </source>
</evidence>
<feature type="transmembrane region" description="Helical" evidence="9">
    <location>
        <begin position="281"/>
        <end position="302"/>
    </location>
</feature>
<dbReference type="InterPro" id="IPR052192">
    <property type="entry name" value="Insect_Ionotropic_Sensory_Rcpt"/>
</dbReference>
<keyword evidence="8" id="KW-0325">Glycoprotein</keyword>
<keyword evidence="3" id="KW-1003">Cell membrane</keyword>
<dbReference type="EMBL" id="CAJVCH010163421">
    <property type="protein sequence ID" value="CAG7728436.1"/>
    <property type="molecule type" value="Genomic_DNA"/>
</dbReference>
<dbReference type="Proteomes" id="UP000708208">
    <property type="component" value="Unassembled WGS sequence"/>
</dbReference>